<feature type="transmembrane region" description="Helical" evidence="2">
    <location>
        <begin position="270"/>
        <end position="290"/>
    </location>
</feature>
<evidence type="ECO:0000256" key="3">
    <source>
        <dbReference type="SAM" id="SignalP"/>
    </source>
</evidence>
<protein>
    <submittedName>
        <fullName evidence="5">Uncharacterized protein isoform X1</fullName>
    </submittedName>
</protein>
<evidence type="ECO:0000256" key="1">
    <source>
        <dbReference type="SAM" id="Coils"/>
    </source>
</evidence>
<evidence type="ECO:0000313" key="4">
    <source>
        <dbReference type="Proteomes" id="UP001652660"/>
    </source>
</evidence>
<keyword evidence="4" id="KW-1185">Reference proteome</keyword>
<feature type="coiled-coil region" evidence="1">
    <location>
        <begin position="50"/>
        <end position="105"/>
    </location>
</feature>
<feature type="chain" id="PRO_5047355062" evidence="3">
    <location>
        <begin position="19"/>
        <end position="295"/>
    </location>
</feature>
<keyword evidence="2" id="KW-0812">Transmembrane</keyword>
<dbReference type="PANTHER" id="PTHR34360:SF2">
    <property type="entry name" value="MYOSIN HEAVY CHAIN-LIKE PROTEIN"/>
    <property type="match status" value="1"/>
</dbReference>
<dbReference type="Proteomes" id="UP001652660">
    <property type="component" value="Chromosome 2c"/>
</dbReference>
<evidence type="ECO:0000256" key="2">
    <source>
        <dbReference type="SAM" id="Phobius"/>
    </source>
</evidence>
<dbReference type="PANTHER" id="PTHR34360">
    <property type="entry name" value="OS08G0519400 PROTEIN"/>
    <property type="match status" value="1"/>
</dbReference>
<dbReference type="RefSeq" id="XP_071930511.1">
    <property type="nucleotide sequence ID" value="XM_072074410.1"/>
</dbReference>
<name>A0ABM4WFE8_COFAR</name>
<gene>
    <name evidence="5" type="primary">LOC113726068</name>
</gene>
<dbReference type="Gene3D" id="1.10.287.1490">
    <property type="match status" value="1"/>
</dbReference>
<organism evidence="4 5">
    <name type="scientific">Coffea arabica</name>
    <name type="common">Arabian coffee</name>
    <dbReference type="NCBI Taxonomy" id="13443"/>
    <lineage>
        <taxon>Eukaryota</taxon>
        <taxon>Viridiplantae</taxon>
        <taxon>Streptophyta</taxon>
        <taxon>Embryophyta</taxon>
        <taxon>Tracheophyta</taxon>
        <taxon>Spermatophyta</taxon>
        <taxon>Magnoliopsida</taxon>
        <taxon>eudicotyledons</taxon>
        <taxon>Gunneridae</taxon>
        <taxon>Pentapetalae</taxon>
        <taxon>asterids</taxon>
        <taxon>lamiids</taxon>
        <taxon>Gentianales</taxon>
        <taxon>Rubiaceae</taxon>
        <taxon>Ixoroideae</taxon>
        <taxon>Gardenieae complex</taxon>
        <taxon>Bertiereae - Coffeeae clade</taxon>
        <taxon>Coffeeae</taxon>
        <taxon>Coffea</taxon>
    </lineage>
</organism>
<dbReference type="GeneID" id="113726068"/>
<evidence type="ECO:0000313" key="5">
    <source>
        <dbReference type="RefSeq" id="XP_071930511.1"/>
    </source>
</evidence>
<keyword evidence="2" id="KW-0472">Membrane</keyword>
<keyword evidence="2" id="KW-1133">Transmembrane helix</keyword>
<accession>A0ABM4WFE8</accession>
<feature type="coiled-coil region" evidence="1">
    <location>
        <begin position="134"/>
        <end position="189"/>
    </location>
</feature>
<keyword evidence="3" id="KW-0732">Signal</keyword>
<sequence>MSILLALFVATFTPLVSFLESTTALTSQVSTRTALSGDSPTTCDSLFCEVKEAQFKLAQLESALVKSSQDLNAKGLHARECEKKIEDLNLEIDLLKTALKSFEDVSSHAKEKLSALEGELKLLWSVSRRNNFEIHTLEHRVHDAEKRLNAVTSKAEKMADIVSEQWIQIQQLEQAVQMTQVRALKVRRQLRTARCPFVKFVRSLFAERLEMLKGILDPYIATGRSVLERAPHHLRRTFSTVEYYHHWLQGCIKQSMLRNEFTAVLANDEVVFFLASALVTFPILSICMLFSSRFI</sequence>
<keyword evidence="1" id="KW-0175">Coiled coil</keyword>
<proteinExistence type="predicted"/>
<reference evidence="5" key="1">
    <citation type="submission" date="2025-08" db="UniProtKB">
        <authorList>
            <consortium name="RefSeq"/>
        </authorList>
    </citation>
    <scope>IDENTIFICATION</scope>
    <source>
        <tissue evidence="5">Leaves</tissue>
    </source>
</reference>
<feature type="signal peptide" evidence="3">
    <location>
        <begin position="1"/>
        <end position="18"/>
    </location>
</feature>